<dbReference type="NCBIfam" id="NF037954">
    <property type="entry name" value="het_cyst_PatD"/>
    <property type="match status" value="1"/>
</dbReference>
<comment type="caution">
    <text evidence="2">The sequence shown here is derived from an EMBL/GenBank/DDBJ whole genome shotgun (WGS) entry which is preliminary data.</text>
</comment>
<feature type="coiled-coil region" evidence="1">
    <location>
        <begin position="10"/>
        <end position="37"/>
    </location>
</feature>
<accession>A0A3N6PG01</accession>
<organism evidence="2 3">
    <name type="scientific">Okeania hirsuta</name>
    <dbReference type="NCBI Taxonomy" id="1458930"/>
    <lineage>
        <taxon>Bacteria</taxon>
        <taxon>Bacillati</taxon>
        <taxon>Cyanobacteriota</taxon>
        <taxon>Cyanophyceae</taxon>
        <taxon>Oscillatoriophycideae</taxon>
        <taxon>Oscillatoriales</taxon>
        <taxon>Microcoleaceae</taxon>
        <taxon>Okeania</taxon>
    </lineage>
</organism>
<dbReference type="EMBL" id="RCBY01000001">
    <property type="protein sequence ID" value="RQH57587.1"/>
    <property type="molecule type" value="Genomic_DNA"/>
</dbReference>
<dbReference type="InterPro" id="IPR047810">
    <property type="entry name" value="PatD-like"/>
</dbReference>
<reference evidence="2 3" key="1">
    <citation type="journal article" date="2018" name="ACS Chem. Biol.">
        <title>Ketoreductase domain dysfunction expands chemodiversity: malyngamide biosynthesis in the cyanobacterium Okeania hirsuta.</title>
        <authorList>
            <person name="Moss N.A."/>
            <person name="Leao T."/>
            <person name="Rankin M."/>
            <person name="McCullough T.M."/>
            <person name="Qu P."/>
            <person name="Korobeynikov A."/>
            <person name="Smith J.L."/>
            <person name="Gerwick L."/>
            <person name="Gerwick W.H."/>
        </authorList>
    </citation>
    <scope>NUCLEOTIDE SEQUENCE [LARGE SCALE GENOMIC DNA]</scope>
    <source>
        <strain evidence="2 3">PAB10Feb10-1</strain>
    </source>
</reference>
<evidence type="ECO:0008006" key="4">
    <source>
        <dbReference type="Google" id="ProtNLM"/>
    </source>
</evidence>
<dbReference type="OrthoDB" id="583449at2"/>
<sequence>MLPKEHNQRYQKFTQLLNQLQELMAQENLELEKISAMRKEIQQFFEIKIMSLDNLELDLSIVFQIKSYLTEIHKELRLLYVDLIFLQASRNPQTTQKRLATIKDRLKTLIGYCGNILSQTKLTQD</sequence>
<evidence type="ECO:0000313" key="2">
    <source>
        <dbReference type="EMBL" id="RQH57587.1"/>
    </source>
</evidence>
<protein>
    <recommendedName>
        <fullName evidence="4">Heterocyst frequency control protein PatD</fullName>
    </recommendedName>
</protein>
<keyword evidence="3" id="KW-1185">Reference proteome</keyword>
<gene>
    <name evidence="2" type="ORF">D5R40_00140</name>
</gene>
<proteinExistence type="predicted"/>
<dbReference type="Proteomes" id="UP000269154">
    <property type="component" value="Unassembled WGS sequence"/>
</dbReference>
<name>A0A3N6PG01_9CYAN</name>
<dbReference type="RefSeq" id="WP_124143248.1">
    <property type="nucleotide sequence ID" value="NZ_CAWOKI010000331.1"/>
</dbReference>
<evidence type="ECO:0000313" key="3">
    <source>
        <dbReference type="Proteomes" id="UP000269154"/>
    </source>
</evidence>
<keyword evidence="1" id="KW-0175">Coiled coil</keyword>
<evidence type="ECO:0000256" key="1">
    <source>
        <dbReference type="SAM" id="Coils"/>
    </source>
</evidence>
<dbReference type="AlphaFoldDB" id="A0A3N6PG01"/>